<dbReference type="SUPFAM" id="SSF50800">
    <property type="entry name" value="PK beta-barrel domain-like"/>
    <property type="match status" value="1"/>
</dbReference>
<dbReference type="GO" id="GO:0030955">
    <property type="term" value="F:potassium ion binding"/>
    <property type="evidence" value="ECO:0007669"/>
    <property type="project" value="UniProtKB-UniRule"/>
</dbReference>
<accession>A0A2M8EWS6</accession>
<dbReference type="InterPro" id="IPR015813">
    <property type="entry name" value="Pyrv/PenolPyrv_kinase-like_dom"/>
</dbReference>
<dbReference type="GO" id="GO:0004743">
    <property type="term" value="F:pyruvate kinase activity"/>
    <property type="evidence" value="ECO:0007669"/>
    <property type="project" value="UniProtKB-UniRule"/>
</dbReference>
<sequence>MLVHMDKLTKIVATIGPACDSEEKIISLIQNGVNVFRFNFKHNTIDWHADRIKRVNSIAHKLGVPIGTLIDLAGPEIRIIMPFDQLSLKENEEIVFGLALYKKKGVKGLSITHPEIIEHLKHGQVLLADDGMFSFEVVKKGKDYFLKSHTDGILLNNKSLNIPGAQIPLSSLIDRDLEGLKLAAKHEVDFIALSFVRSPSDIQTLRKEAKKFGVTGLVVSKIETQKSLDNIDKIIDATDGIMVARGDLGVEIPIEQVPFYQKMMIRKCLVAGKFVITATQMLQSMIAQPIPTRAEVSDIANAIYDHTDAIMLSGETASGKYPEKAVDIMRKTALFYEPKPEHDIRSYVQYSVKDTGAMICDAAYNLYRRYVVAKQPISGFIVFTKTGNTARLLSRYRPQVPIYAFTPSVEVCESLTINFGIRPYLSEFDNSLHAEMVAIKQAVRILQDKIEQKGNSKFIVVHGDLWGQGKGATTIRII</sequence>
<dbReference type="GO" id="GO:0000287">
    <property type="term" value="F:magnesium ion binding"/>
    <property type="evidence" value="ECO:0007669"/>
    <property type="project" value="UniProtKB-UniRule"/>
</dbReference>
<dbReference type="NCBIfam" id="NF004491">
    <property type="entry name" value="PRK05826.1"/>
    <property type="match status" value="1"/>
</dbReference>
<comment type="caution">
    <text evidence="16">The sequence shown here is derived from an EMBL/GenBank/DDBJ whole genome shotgun (WGS) entry which is preliminary data.</text>
</comment>
<comment type="pathway">
    <text evidence="1 13">Carbohydrate degradation; glycolysis; pyruvate from D-glyceraldehyde 3-phosphate: step 5/5.</text>
</comment>
<evidence type="ECO:0000256" key="7">
    <source>
        <dbReference type="ARBA" id="ARBA00022777"/>
    </source>
</evidence>
<dbReference type="NCBIfam" id="TIGR01064">
    <property type="entry name" value="pyruv_kin"/>
    <property type="match status" value="1"/>
</dbReference>
<keyword evidence="8" id="KW-0067">ATP-binding</keyword>
<evidence type="ECO:0000256" key="10">
    <source>
        <dbReference type="ARBA" id="ARBA00023152"/>
    </source>
</evidence>
<keyword evidence="11 16" id="KW-0670">Pyruvate</keyword>
<keyword evidence="4 13" id="KW-0808">Transferase</keyword>
<evidence type="ECO:0000259" key="14">
    <source>
        <dbReference type="Pfam" id="PF00224"/>
    </source>
</evidence>
<dbReference type="SUPFAM" id="SSF51621">
    <property type="entry name" value="Phosphoenolpyruvate/pyruvate domain"/>
    <property type="match status" value="1"/>
</dbReference>
<dbReference type="Proteomes" id="UP000231383">
    <property type="component" value="Unassembled WGS sequence"/>
</dbReference>
<evidence type="ECO:0000256" key="11">
    <source>
        <dbReference type="ARBA" id="ARBA00023317"/>
    </source>
</evidence>
<keyword evidence="7 13" id="KW-0418">Kinase</keyword>
<evidence type="ECO:0000256" key="12">
    <source>
        <dbReference type="NCBIfam" id="TIGR01064"/>
    </source>
</evidence>
<protein>
    <recommendedName>
        <fullName evidence="3 12">Pyruvate kinase</fullName>
        <ecNumber evidence="3 12">2.7.1.40</ecNumber>
    </recommendedName>
</protein>
<dbReference type="InterPro" id="IPR001697">
    <property type="entry name" value="Pyr_Knase"/>
</dbReference>
<comment type="similarity">
    <text evidence="2 13">Belongs to the pyruvate kinase family.</text>
</comment>
<evidence type="ECO:0000256" key="6">
    <source>
        <dbReference type="ARBA" id="ARBA00022741"/>
    </source>
</evidence>
<dbReference type="GO" id="GO:0005524">
    <property type="term" value="F:ATP binding"/>
    <property type="evidence" value="ECO:0007669"/>
    <property type="project" value="UniProtKB-KW"/>
</dbReference>
<dbReference type="EC" id="2.7.1.40" evidence="3 12"/>
<dbReference type="InterPro" id="IPR015793">
    <property type="entry name" value="Pyrv_Knase_brl"/>
</dbReference>
<keyword evidence="9 13" id="KW-0460">Magnesium</keyword>
<dbReference type="InterPro" id="IPR011037">
    <property type="entry name" value="Pyrv_Knase-like_insert_dom_sf"/>
</dbReference>
<feature type="domain" description="Pyruvate kinase C-terminal" evidence="15">
    <location>
        <begin position="372"/>
        <end position="478"/>
    </location>
</feature>
<evidence type="ECO:0000256" key="9">
    <source>
        <dbReference type="ARBA" id="ARBA00022842"/>
    </source>
</evidence>
<gene>
    <name evidence="16" type="primary">pyk</name>
    <name evidence="16" type="ORF">CO051_06290</name>
</gene>
<dbReference type="SUPFAM" id="SSF52935">
    <property type="entry name" value="PK C-terminal domain-like"/>
    <property type="match status" value="1"/>
</dbReference>
<dbReference type="InterPro" id="IPR015806">
    <property type="entry name" value="Pyrv_Knase_insert_dom_sf"/>
</dbReference>
<dbReference type="GO" id="GO:0016301">
    <property type="term" value="F:kinase activity"/>
    <property type="evidence" value="ECO:0007669"/>
    <property type="project" value="UniProtKB-KW"/>
</dbReference>
<evidence type="ECO:0000256" key="1">
    <source>
        <dbReference type="ARBA" id="ARBA00004997"/>
    </source>
</evidence>
<evidence type="ECO:0000256" key="2">
    <source>
        <dbReference type="ARBA" id="ARBA00008663"/>
    </source>
</evidence>
<dbReference type="Gene3D" id="3.40.1380.20">
    <property type="entry name" value="Pyruvate kinase, C-terminal domain"/>
    <property type="match status" value="1"/>
</dbReference>
<evidence type="ECO:0000259" key="15">
    <source>
        <dbReference type="Pfam" id="PF02887"/>
    </source>
</evidence>
<dbReference type="InterPro" id="IPR036918">
    <property type="entry name" value="Pyrv_Knase_C_sf"/>
</dbReference>
<keyword evidence="6" id="KW-0547">Nucleotide-binding</keyword>
<keyword evidence="10 13" id="KW-0324">Glycolysis</keyword>
<evidence type="ECO:0000256" key="5">
    <source>
        <dbReference type="ARBA" id="ARBA00022723"/>
    </source>
</evidence>
<dbReference type="UniPathway" id="UPA00109">
    <property type="reaction ID" value="UER00188"/>
</dbReference>
<evidence type="ECO:0000256" key="3">
    <source>
        <dbReference type="ARBA" id="ARBA00012142"/>
    </source>
</evidence>
<comment type="catalytic activity">
    <reaction evidence="13">
        <text>pyruvate + ATP = phosphoenolpyruvate + ADP + H(+)</text>
        <dbReference type="Rhea" id="RHEA:18157"/>
        <dbReference type="ChEBI" id="CHEBI:15361"/>
        <dbReference type="ChEBI" id="CHEBI:15378"/>
        <dbReference type="ChEBI" id="CHEBI:30616"/>
        <dbReference type="ChEBI" id="CHEBI:58702"/>
        <dbReference type="ChEBI" id="CHEBI:456216"/>
        <dbReference type="EC" id="2.7.1.40"/>
    </reaction>
</comment>
<dbReference type="InterPro" id="IPR015795">
    <property type="entry name" value="Pyrv_Knase_C"/>
</dbReference>
<evidence type="ECO:0000313" key="17">
    <source>
        <dbReference type="Proteomes" id="UP000231383"/>
    </source>
</evidence>
<keyword evidence="5" id="KW-0479">Metal-binding</keyword>
<name>A0A2M8EWS6_9BACT</name>
<evidence type="ECO:0000313" key="16">
    <source>
        <dbReference type="EMBL" id="PJC30320.1"/>
    </source>
</evidence>
<dbReference type="PRINTS" id="PR01050">
    <property type="entry name" value="PYRUVTKNASE"/>
</dbReference>
<dbReference type="PANTHER" id="PTHR11817">
    <property type="entry name" value="PYRUVATE KINASE"/>
    <property type="match status" value="1"/>
</dbReference>
<dbReference type="Gene3D" id="2.40.33.10">
    <property type="entry name" value="PK beta-barrel domain-like"/>
    <property type="match status" value="1"/>
</dbReference>
<organism evidence="16 17">
    <name type="scientific">Candidatus Roizmanbacteria bacterium CG_4_9_14_0_2_um_filter_39_13</name>
    <dbReference type="NCBI Taxonomy" id="1974839"/>
    <lineage>
        <taxon>Bacteria</taxon>
        <taxon>Candidatus Roizmaniibacteriota</taxon>
    </lineage>
</organism>
<proteinExistence type="inferred from homology"/>
<dbReference type="AlphaFoldDB" id="A0A2M8EWS6"/>
<reference evidence="17" key="1">
    <citation type="submission" date="2017-09" db="EMBL/GenBank/DDBJ databases">
        <title>Depth-based differentiation of microbial function through sediment-hosted aquifers and enrichment of novel symbionts in the deep terrestrial subsurface.</title>
        <authorList>
            <person name="Probst A.J."/>
            <person name="Ladd B."/>
            <person name="Jarett J.K."/>
            <person name="Geller-Mcgrath D.E."/>
            <person name="Sieber C.M.K."/>
            <person name="Emerson J.B."/>
            <person name="Anantharaman K."/>
            <person name="Thomas B.C."/>
            <person name="Malmstrom R."/>
            <person name="Stieglmeier M."/>
            <person name="Klingl A."/>
            <person name="Woyke T."/>
            <person name="Ryan C.M."/>
            <person name="Banfield J.F."/>
        </authorList>
    </citation>
    <scope>NUCLEOTIDE SEQUENCE [LARGE SCALE GENOMIC DNA]</scope>
</reference>
<feature type="domain" description="Pyruvate kinase barrel" evidence="14">
    <location>
        <begin position="8"/>
        <end position="326"/>
    </location>
</feature>
<dbReference type="Gene3D" id="3.20.20.60">
    <property type="entry name" value="Phosphoenolpyruvate-binding domains"/>
    <property type="match status" value="1"/>
</dbReference>
<dbReference type="Pfam" id="PF00224">
    <property type="entry name" value="PK"/>
    <property type="match status" value="1"/>
</dbReference>
<dbReference type="EMBL" id="PFSC01000160">
    <property type="protein sequence ID" value="PJC30320.1"/>
    <property type="molecule type" value="Genomic_DNA"/>
</dbReference>
<evidence type="ECO:0000256" key="13">
    <source>
        <dbReference type="RuleBase" id="RU000504"/>
    </source>
</evidence>
<dbReference type="Pfam" id="PF02887">
    <property type="entry name" value="PK_C"/>
    <property type="match status" value="1"/>
</dbReference>
<evidence type="ECO:0000256" key="4">
    <source>
        <dbReference type="ARBA" id="ARBA00022679"/>
    </source>
</evidence>
<evidence type="ECO:0000256" key="8">
    <source>
        <dbReference type="ARBA" id="ARBA00022840"/>
    </source>
</evidence>
<dbReference type="InterPro" id="IPR040442">
    <property type="entry name" value="Pyrv_kinase-like_dom_sf"/>
</dbReference>